<comment type="caution">
    <text evidence="7">The sequence shown here is derived from an EMBL/GenBank/DDBJ whole genome shotgun (WGS) entry which is preliminary data.</text>
</comment>
<dbReference type="RefSeq" id="WP_183442697.1">
    <property type="nucleotide sequence ID" value="NZ_JACHXD010000012.1"/>
</dbReference>
<keyword evidence="3" id="KW-0201">Cytochrome c-type biogenesis</keyword>
<gene>
    <name evidence="7" type="ORF">FHS03_004027</name>
</gene>
<dbReference type="AlphaFoldDB" id="A0A7W5BD67"/>
<organism evidence="7 8">
    <name type="scientific">Pseudoduganella violacea</name>
    <dbReference type="NCBI Taxonomy" id="1715466"/>
    <lineage>
        <taxon>Bacteria</taxon>
        <taxon>Pseudomonadati</taxon>
        <taxon>Pseudomonadota</taxon>
        <taxon>Betaproteobacteria</taxon>
        <taxon>Burkholderiales</taxon>
        <taxon>Oxalobacteraceae</taxon>
        <taxon>Telluria group</taxon>
        <taxon>Pseudoduganella</taxon>
    </lineage>
</organism>
<dbReference type="PROSITE" id="PS51352">
    <property type="entry name" value="THIOREDOXIN_2"/>
    <property type="match status" value="1"/>
</dbReference>
<dbReference type="CDD" id="cd03010">
    <property type="entry name" value="TlpA_like_DsbE"/>
    <property type="match status" value="1"/>
</dbReference>
<dbReference type="GO" id="GO:0030288">
    <property type="term" value="C:outer membrane-bounded periplasmic space"/>
    <property type="evidence" value="ECO:0007669"/>
    <property type="project" value="InterPro"/>
</dbReference>
<feature type="domain" description="Thioredoxin" evidence="6">
    <location>
        <begin position="32"/>
        <end position="170"/>
    </location>
</feature>
<keyword evidence="4" id="KW-1015">Disulfide bond</keyword>
<comment type="similarity">
    <text evidence="2">Belongs to the thioredoxin family. DsbE subfamily.</text>
</comment>
<sequence length="175" mass="19416">MKRFLLPLAGFSVLLLFLGAGLTLNPRELPSPLVGKPTPAFSAVRLDDAAGRISPADMAGRAWLLNVWASWCASCRIEHPLLMQFAQRQGAPLVGLNYKDGREDAREWLAQHGNPYWQSAFDPEGRLGMDFGVYGVPETFVIDKRGVIRLRHAGPLSEEVLQRKILPLLKELENG</sequence>
<keyword evidence="5" id="KW-0676">Redox-active center</keyword>
<accession>A0A7W5BD67</accession>
<dbReference type="PANTHER" id="PTHR42852:SF6">
    <property type="entry name" value="THIOL:DISULFIDE INTERCHANGE PROTEIN DSBE"/>
    <property type="match status" value="1"/>
</dbReference>
<dbReference type="InterPro" id="IPR036249">
    <property type="entry name" value="Thioredoxin-like_sf"/>
</dbReference>
<dbReference type="NCBIfam" id="TIGR00385">
    <property type="entry name" value="dsbE"/>
    <property type="match status" value="1"/>
</dbReference>
<comment type="subcellular location">
    <subcellularLocation>
        <location evidence="1">Cell envelope</location>
    </subcellularLocation>
</comment>
<dbReference type="PROSITE" id="PS00194">
    <property type="entry name" value="THIOREDOXIN_1"/>
    <property type="match status" value="1"/>
</dbReference>
<dbReference type="InterPro" id="IPR013766">
    <property type="entry name" value="Thioredoxin_domain"/>
</dbReference>
<dbReference type="InterPro" id="IPR050553">
    <property type="entry name" value="Thioredoxin_ResA/DsbE_sf"/>
</dbReference>
<dbReference type="SUPFAM" id="SSF52833">
    <property type="entry name" value="Thioredoxin-like"/>
    <property type="match status" value="1"/>
</dbReference>
<reference evidence="7 8" key="1">
    <citation type="submission" date="2020-08" db="EMBL/GenBank/DDBJ databases">
        <title>Genomic Encyclopedia of Type Strains, Phase III (KMG-III): the genomes of soil and plant-associated and newly described type strains.</title>
        <authorList>
            <person name="Whitman W."/>
        </authorList>
    </citation>
    <scope>NUCLEOTIDE SEQUENCE [LARGE SCALE GENOMIC DNA]</scope>
    <source>
        <strain evidence="7 8">CECT 8897</strain>
    </source>
</reference>
<keyword evidence="8" id="KW-1185">Reference proteome</keyword>
<evidence type="ECO:0000313" key="7">
    <source>
        <dbReference type="EMBL" id="MBB3120954.1"/>
    </source>
</evidence>
<evidence type="ECO:0000256" key="1">
    <source>
        <dbReference type="ARBA" id="ARBA00004196"/>
    </source>
</evidence>
<proteinExistence type="inferred from homology"/>
<dbReference type="Gene3D" id="3.40.30.10">
    <property type="entry name" value="Glutaredoxin"/>
    <property type="match status" value="1"/>
</dbReference>
<protein>
    <submittedName>
        <fullName evidence="7">Cytochrome c biogenesis protein CcmG/thiol:disulfide interchange protein DsbE</fullName>
    </submittedName>
</protein>
<evidence type="ECO:0000256" key="3">
    <source>
        <dbReference type="ARBA" id="ARBA00022748"/>
    </source>
</evidence>
<dbReference type="PANTHER" id="PTHR42852">
    <property type="entry name" value="THIOL:DISULFIDE INTERCHANGE PROTEIN DSBE"/>
    <property type="match status" value="1"/>
</dbReference>
<dbReference type="GO" id="GO:0015036">
    <property type="term" value="F:disulfide oxidoreductase activity"/>
    <property type="evidence" value="ECO:0007669"/>
    <property type="project" value="InterPro"/>
</dbReference>
<dbReference type="InterPro" id="IPR013740">
    <property type="entry name" value="Redoxin"/>
</dbReference>
<evidence type="ECO:0000313" key="8">
    <source>
        <dbReference type="Proteomes" id="UP000541535"/>
    </source>
</evidence>
<evidence type="ECO:0000256" key="4">
    <source>
        <dbReference type="ARBA" id="ARBA00023157"/>
    </source>
</evidence>
<evidence type="ECO:0000259" key="6">
    <source>
        <dbReference type="PROSITE" id="PS51352"/>
    </source>
</evidence>
<evidence type="ECO:0000256" key="2">
    <source>
        <dbReference type="ARBA" id="ARBA00007758"/>
    </source>
</evidence>
<dbReference type="Pfam" id="PF08534">
    <property type="entry name" value="Redoxin"/>
    <property type="match status" value="1"/>
</dbReference>
<dbReference type="Proteomes" id="UP000541535">
    <property type="component" value="Unassembled WGS sequence"/>
</dbReference>
<dbReference type="InterPro" id="IPR017937">
    <property type="entry name" value="Thioredoxin_CS"/>
</dbReference>
<evidence type="ECO:0000256" key="5">
    <source>
        <dbReference type="ARBA" id="ARBA00023284"/>
    </source>
</evidence>
<dbReference type="EMBL" id="JACHXD010000012">
    <property type="protein sequence ID" value="MBB3120954.1"/>
    <property type="molecule type" value="Genomic_DNA"/>
</dbReference>
<name>A0A7W5BD67_9BURK</name>
<dbReference type="GO" id="GO:0017004">
    <property type="term" value="P:cytochrome complex assembly"/>
    <property type="evidence" value="ECO:0007669"/>
    <property type="project" value="UniProtKB-KW"/>
</dbReference>
<dbReference type="InterPro" id="IPR004799">
    <property type="entry name" value="Periplasmic_diS_OxRdtase_DsbE"/>
</dbReference>